<feature type="chain" id="PRO_5037204535" evidence="2">
    <location>
        <begin position="22"/>
        <end position="159"/>
    </location>
</feature>
<keyword evidence="4" id="KW-1185">Reference proteome</keyword>
<evidence type="ECO:0000313" key="3">
    <source>
        <dbReference type="EMBL" id="GGD26875.1"/>
    </source>
</evidence>
<dbReference type="EMBL" id="BMFG01000005">
    <property type="protein sequence ID" value="GGD26875.1"/>
    <property type="molecule type" value="Genomic_DNA"/>
</dbReference>
<dbReference type="RefSeq" id="WP_188362073.1">
    <property type="nucleotide sequence ID" value="NZ_BMFG01000005.1"/>
</dbReference>
<feature type="compositionally biased region" description="Low complexity" evidence="1">
    <location>
        <begin position="114"/>
        <end position="135"/>
    </location>
</feature>
<evidence type="ECO:0000256" key="1">
    <source>
        <dbReference type="SAM" id="MobiDB-lite"/>
    </source>
</evidence>
<dbReference type="AlphaFoldDB" id="A0A916Y1Y9"/>
<dbReference type="Proteomes" id="UP000625735">
    <property type="component" value="Unassembled WGS sequence"/>
</dbReference>
<proteinExistence type="predicted"/>
<keyword evidence="2" id="KW-0732">Signal</keyword>
<sequence>MKPIKLGFTALLLLFVATAFSQVNITIGTPPPWGPAGYTDVRYYYVPDIEMYYDVQQSQYVYFEKGKWYRKRNLPGKFKKYDFYSGYKVVVTDYHGPTPYLHFNNHKVKYPKGYKGPPQKTIGSKNSNKNKSVFVKNKKTKSNSVGVKNAKGNKKKNKN</sequence>
<evidence type="ECO:0000256" key="2">
    <source>
        <dbReference type="SAM" id="SignalP"/>
    </source>
</evidence>
<feature type="signal peptide" evidence="2">
    <location>
        <begin position="1"/>
        <end position="21"/>
    </location>
</feature>
<gene>
    <name evidence="3" type="ORF">GCM10011343_16380</name>
</gene>
<feature type="region of interest" description="Disordered" evidence="1">
    <location>
        <begin position="114"/>
        <end position="159"/>
    </location>
</feature>
<comment type="caution">
    <text evidence="3">The sequence shown here is derived from an EMBL/GenBank/DDBJ whole genome shotgun (WGS) entry which is preliminary data.</text>
</comment>
<reference evidence="3" key="1">
    <citation type="journal article" date="2014" name="Int. J. Syst. Evol. Microbiol.">
        <title>Complete genome sequence of Corynebacterium casei LMG S-19264T (=DSM 44701T), isolated from a smear-ripened cheese.</title>
        <authorList>
            <consortium name="US DOE Joint Genome Institute (JGI-PGF)"/>
            <person name="Walter F."/>
            <person name="Albersmeier A."/>
            <person name="Kalinowski J."/>
            <person name="Ruckert C."/>
        </authorList>
    </citation>
    <scope>NUCLEOTIDE SEQUENCE</scope>
    <source>
        <strain evidence="3">CGMCC 1.12506</strain>
    </source>
</reference>
<evidence type="ECO:0000313" key="4">
    <source>
        <dbReference type="Proteomes" id="UP000625735"/>
    </source>
</evidence>
<name>A0A916Y1Y9_9FLAO</name>
<reference evidence="3" key="2">
    <citation type="submission" date="2020-09" db="EMBL/GenBank/DDBJ databases">
        <authorList>
            <person name="Sun Q."/>
            <person name="Zhou Y."/>
        </authorList>
    </citation>
    <scope>NUCLEOTIDE SEQUENCE</scope>
    <source>
        <strain evidence="3">CGMCC 1.12506</strain>
    </source>
</reference>
<protein>
    <submittedName>
        <fullName evidence="3">Uncharacterized protein</fullName>
    </submittedName>
</protein>
<organism evidence="3 4">
    <name type="scientific">Flavobacterium orientale</name>
    <dbReference type="NCBI Taxonomy" id="1756020"/>
    <lineage>
        <taxon>Bacteria</taxon>
        <taxon>Pseudomonadati</taxon>
        <taxon>Bacteroidota</taxon>
        <taxon>Flavobacteriia</taxon>
        <taxon>Flavobacteriales</taxon>
        <taxon>Flavobacteriaceae</taxon>
        <taxon>Flavobacterium</taxon>
    </lineage>
</organism>
<accession>A0A916Y1Y9</accession>